<proteinExistence type="predicted"/>
<keyword evidence="2" id="KW-1185">Reference proteome</keyword>
<gene>
    <name evidence="1" type="ORF">EDM52_21080</name>
</gene>
<dbReference type="EMBL" id="RHHR01000045">
    <property type="protein sequence ID" value="RNB68353.1"/>
    <property type="molecule type" value="Genomic_DNA"/>
</dbReference>
<comment type="caution">
    <text evidence="1">The sequence shown here is derived from an EMBL/GenBank/DDBJ whole genome shotgun (WGS) entry which is preliminary data.</text>
</comment>
<sequence>MEISAWFRLIRRKYEIPILAITQTEKGAELVYKKETIQQEKMKDEKVADLTHRQVETWYKRYKKWLRRVLDLQPIFKQFLKTVRCTRLEWHTVMGTGQADETGALSGMIWGVKSMIVGVASHTLSFRTIPKMSVQLVWNQSLLQTQLNGVFRLYLGHVLLTGIKILLRLRKERGRKWKTVPTEA</sequence>
<dbReference type="AlphaFoldDB" id="A0A3M8BYC0"/>
<dbReference type="Proteomes" id="UP000282028">
    <property type="component" value="Unassembled WGS sequence"/>
</dbReference>
<dbReference type="InterPro" id="IPR021338">
    <property type="entry name" value="DUF2953"/>
</dbReference>
<protein>
    <submittedName>
        <fullName evidence="1">DUF2953 domain-containing protein</fullName>
    </submittedName>
</protein>
<dbReference type="OrthoDB" id="1683589at2"/>
<dbReference type="Pfam" id="PF11167">
    <property type="entry name" value="DUF2953"/>
    <property type="match status" value="1"/>
</dbReference>
<evidence type="ECO:0000313" key="1">
    <source>
        <dbReference type="EMBL" id="RNB68353.1"/>
    </source>
</evidence>
<evidence type="ECO:0000313" key="2">
    <source>
        <dbReference type="Proteomes" id="UP000282028"/>
    </source>
</evidence>
<reference evidence="1 2" key="1">
    <citation type="submission" date="2018-10" db="EMBL/GenBank/DDBJ databases">
        <title>Phylogenomics of Brevibacillus.</title>
        <authorList>
            <person name="Dunlap C."/>
        </authorList>
    </citation>
    <scope>NUCLEOTIDE SEQUENCE [LARGE SCALE GENOMIC DNA]</scope>
    <source>
        <strain evidence="1 2">JCM 12215</strain>
    </source>
</reference>
<accession>A0A3M8BYC0</accession>
<organism evidence="1 2">
    <name type="scientific">Brevibacillus invocatus</name>
    <dbReference type="NCBI Taxonomy" id="173959"/>
    <lineage>
        <taxon>Bacteria</taxon>
        <taxon>Bacillati</taxon>
        <taxon>Bacillota</taxon>
        <taxon>Bacilli</taxon>
        <taxon>Bacillales</taxon>
        <taxon>Paenibacillaceae</taxon>
        <taxon>Brevibacillus</taxon>
    </lineage>
</organism>
<name>A0A3M8BYC0_9BACL</name>